<comment type="caution">
    <text evidence="1">The sequence shown here is derived from an EMBL/GenBank/DDBJ whole genome shotgun (WGS) entry which is preliminary data.</text>
</comment>
<proteinExistence type="predicted"/>
<evidence type="ECO:0000313" key="1">
    <source>
        <dbReference type="EMBL" id="MBC5633113.1"/>
    </source>
</evidence>
<protein>
    <submittedName>
        <fullName evidence="1">Uncharacterized protein</fullName>
    </submittedName>
</protein>
<gene>
    <name evidence="1" type="ORF">H8S65_10065</name>
</gene>
<accession>A0ABR7DQZ6</accession>
<organism evidence="1 2">
    <name type="scientific">Parabacteroides hominis</name>
    <dbReference type="NCBI Taxonomy" id="2763057"/>
    <lineage>
        <taxon>Bacteria</taxon>
        <taxon>Pseudomonadati</taxon>
        <taxon>Bacteroidota</taxon>
        <taxon>Bacteroidia</taxon>
        <taxon>Bacteroidales</taxon>
        <taxon>Tannerellaceae</taxon>
        <taxon>Parabacteroides</taxon>
    </lineage>
</organism>
<reference evidence="1 2" key="1">
    <citation type="submission" date="2020-08" db="EMBL/GenBank/DDBJ databases">
        <title>Genome public.</title>
        <authorList>
            <person name="Liu C."/>
            <person name="Sun Q."/>
        </authorList>
    </citation>
    <scope>NUCLEOTIDE SEQUENCE [LARGE SCALE GENOMIC DNA]</scope>
    <source>
        <strain evidence="1 2">NSJ-79</strain>
    </source>
</reference>
<keyword evidence="2" id="KW-1185">Reference proteome</keyword>
<dbReference type="EMBL" id="JACOOJ010000015">
    <property type="protein sequence ID" value="MBC5633113.1"/>
    <property type="molecule type" value="Genomic_DNA"/>
</dbReference>
<dbReference type="RefSeq" id="WP_186929863.1">
    <property type="nucleotide sequence ID" value="NZ_JACOOJ010000015.1"/>
</dbReference>
<name>A0ABR7DQZ6_9BACT</name>
<evidence type="ECO:0000313" key="2">
    <source>
        <dbReference type="Proteomes" id="UP000651475"/>
    </source>
</evidence>
<sequence>MMKEFGFLFLGDKTELFSSICRFSTMTTVFAAVKIDFIAMKTVIIAYEVNVHGNEDGRHGKVLRNSRRKCGKMLLA</sequence>
<dbReference type="Proteomes" id="UP000651475">
    <property type="component" value="Unassembled WGS sequence"/>
</dbReference>